<evidence type="ECO:0000256" key="3">
    <source>
        <dbReference type="ARBA" id="ARBA00023015"/>
    </source>
</evidence>
<dbReference type="RefSeq" id="WP_188877686.1">
    <property type="nucleotide sequence ID" value="NZ_BMPF01000001.1"/>
</dbReference>
<accession>A0A830ERQ6</accession>
<dbReference type="EMBL" id="BMPF01000001">
    <property type="protein sequence ID" value="GGL23441.1"/>
    <property type="molecule type" value="Genomic_DNA"/>
</dbReference>
<protein>
    <submittedName>
        <fullName evidence="9">DNA-binding protein</fullName>
    </submittedName>
</protein>
<keyword evidence="4 9" id="KW-0238">DNA-binding</keyword>
<dbReference type="GO" id="GO:0006355">
    <property type="term" value="P:regulation of DNA-templated transcription"/>
    <property type="evidence" value="ECO:0007669"/>
    <property type="project" value="TreeGrafter"/>
</dbReference>
<keyword evidence="7" id="KW-0175">Coiled coil</keyword>
<evidence type="ECO:0000256" key="2">
    <source>
        <dbReference type="ARBA" id="ARBA00023012"/>
    </source>
</evidence>
<feature type="domain" description="Response regulatory" evidence="8">
    <location>
        <begin position="6"/>
        <end position="115"/>
    </location>
</feature>
<dbReference type="PANTHER" id="PTHR48111:SF1">
    <property type="entry name" value="TWO-COMPONENT RESPONSE REGULATOR ORR33"/>
    <property type="match status" value="1"/>
</dbReference>
<dbReference type="Proteomes" id="UP000628840">
    <property type="component" value="Unassembled WGS sequence"/>
</dbReference>
<dbReference type="InterPro" id="IPR013971">
    <property type="entry name" value="HalX_domain"/>
</dbReference>
<evidence type="ECO:0000313" key="10">
    <source>
        <dbReference type="Proteomes" id="UP000628840"/>
    </source>
</evidence>
<evidence type="ECO:0000256" key="1">
    <source>
        <dbReference type="ARBA" id="ARBA00022553"/>
    </source>
</evidence>
<keyword evidence="10" id="KW-1185">Reference proteome</keyword>
<keyword evidence="5" id="KW-0804">Transcription</keyword>
<dbReference type="AlphaFoldDB" id="A0A830ERQ6"/>
<keyword evidence="2" id="KW-0902">Two-component regulatory system</keyword>
<feature type="modified residue" description="4-aspartylphosphate" evidence="6">
    <location>
        <position position="53"/>
    </location>
</feature>
<comment type="caution">
    <text evidence="9">The sequence shown here is derived from an EMBL/GenBank/DDBJ whole genome shotgun (WGS) entry which is preliminary data.</text>
</comment>
<dbReference type="InterPro" id="IPR011006">
    <property type="entry name" value="CheY-like_superfamily"/>
</dbReference>
<keyword evidence="3" id="KW-0805">Transcription regulation</keyword>
<evidence type="ECO:0000256" key="4">
    <source>
        <dbReference type="ARBA" id="ARBA00023125"/>
    </source>
</evidence>
<proteinExistence type="predicted"/>
<dbReference type="InterPro" id="IPR001789">
    <property type="entry name" value="Sig_transdc_resp-reg_receiver"/>
</dbReference>
<dbReference type="Gene3D" id="3.40.50.2300">
    <property type="match status" value="1"/>
</dbReference>
<dbReference type="SUPFAM" id="SSF52172">
    <property type="entry name" value="CheY-like"/>
    <property type="match status" value="1"/>
</dbReference>
<gene>
    <name evidence="9" type="ORF">GCM10009037_03750</name>
</gene>
<dbReference type="InterPro" id="IPR039420">
    <property type="entry name" value="WalR-like"/>
</dbReference>
<name>A0A830ERQ6_9EURY</name>
<dbReference type="PROSITE" id="PS50110">
    <property type="entry name" value="RESPONSE_REGULATORY"/>
    <property type="match status" value="1"/>
</dbReference>
<evidence type="ECO:0000256" key="5">
    <source>
        <dbReference type="ARBA" id="ARBA00023163"/>
    </source>
</evidence>
<dbReference type="PANTHER" id="PTHR48111">
    <property type="entry name" value="REGULATOR OF RPOS"/>
    <property type="match status" value="1"/>
</dbReference>
<reference evidence="9 10" key="1">
    <citation type="journal article" date="2019" name="Int. J. Syst. Evol. Microbiol.">
        <title>The Global Catalogue of Microorganisms (GCM) 10K type strain sequencing project: providing services to taxonomists for standard genome sequencing and annotation.</title>
        <authorList>
            <consortium name="The Broad Institute Genomics Platform"/>
            <consortium name="The Broad Institute Genome Sequencing Center for Infectious Disease"/>
            <person name="Wu L."/>
            <person name="Ma J."/>
        </authorList>
    </citation>
    <scope>NUCLEOTIDE SEQUENCE [LARGE SCALE GENOMIC DNA]</scope>
    <source>
        <strain evidence="9 10">JCM 19585</strain>
    </source>
</reference>
<dbReference type="GO" id="GO:0032993">
    <property type="term" value="C:protein-DNA complex"/>
    <property type="evidence" value="ECO:0007669"/>
    <property type="project" value="TreeGrafter"/>
</dbReference>
<feature type="coiled-coil region" evidence="7">
    <location>
        <begin position="149"/>
        <end position="176"/>
    </location>
</feature>
<dbReference type="SMART" id="SM00448">
    <property type="entry name" value="REC"/>
    <property type="match status" value="1"/>
</dbReference>
<dbReference type="Pfam" id="PF00072">
    <property type="entry name" value="Response_reg"/>
    <property type="match status" value="1"/>
</dbReference>
<dbReference type="OrthoDB" id="86314at2157"/>
<evidence type="ECO:0000256" key="6">
    <source>
        <dbReference type="PROSITE-ProRule" id="PRU00169"/>
    </source>
</evidence>
<evidence type="ECO:0000313" key="9">
    <source>
        <dbReference type="EMBL" id="GGL23441.1"/>
    </source>
</evidence>
<dbReference type="Pfam" id="PF08663">
    <property type="entry name" value="HalX"/>
    <property type="match status" value="1"/>
</dbReference>
<evidence type="ECO:0000259" key="8">
    <source>
        <dbReference type="PROSITE" id="PS50110"/>
    </source>
</evidence>
<dbReference type="GO" id="GO:0005829">
    <property type="term" value="C:cytosol"/>
    <property type="evidence" value="ECO:0007669"/>
    <property type="project" value="TreeGrafter"/>
</dbReference>
<dbReference type="GO" id="GO:0000156">
    <property type="term" value="F:phosphorelay response regulator activity"/>
    <property type="evidence" value="ECO:0007669"/>
    <property type="project" value="TreeGrafter"/>
</dbReference>
<dbReference type="GO" id="GO:0000976">
    <property type="term" value="F:transcription cis-regulatory region binding"/>
    <property type="evidence" value="ECO:0007669"/>
    <property type="project" value="TreeGrafter"/>
</dbReference>
<keyword evidence="1 6" id="KW-0597">Phosphoprotein</keyword>
<evidence type="ECO:0000256" key="7">
    <source>
        <dbReference type="SAM" id="Coils"/>
    </source>
</evidence>
<organism evidence="9 10">
    <name type="scientific">Halarchaeum grantii</name>
    <dbReference type="NCBI Taxonomy" id="1193105"/>
    <lineage>
        <taxon>Archaea</taxon>
        <taxon>Methanobacteriati</taxon>
        <taxon>Methanobacteriota</taxon>
        <taxon>Stenosarchaea group</taxon>
        <taxon>Halobacteria</taxon>
        <taxon>Halobacteriales</taxon>
        <taxon>Halobacteriaceae</taxon>
    </lineage>
</organism>
<sequence length="192" mass="21436">MTDRPTVLVVEDDRDLADLYAAWLEGEHDVRIANTASEALEEFDAEVDVVLLDRRLPESSGDEVLSSIREEGSDAQVAMVSAVDPDFDIIEMGFDAYLVKPVTREELMDLVGRLLTRRVYTVEVREYFALASKRAALESRKDAETLAENEEYQRLLADLEALESALDEEMGSLSDEDVVAVFKSLSDGQPDD</sequence>